<dbReference type="InterPro" id="IPR007848">
    <property type="entry name" value="Small_mtfrase_dom"/>
</dbReference>
<sequence length="248" mass="28372">MSSYSFKFKQFTVEQDRCAMKIGTDAVLLGAWTSVEHNPFAVLDIGAGTGILSLMLAQRTNAQLIEAIEIDDDAYEQCADNFENSPWSDRLFCYHASLLEYTEEVDDKYDSIVCNPPFYSPTLPAASLLKGENLDTKSSRQKARFQDAMPFEHLVYAVSKLLSENGLFSVVIPFNEEKRFIELASKFNLFPSRILHVKGDSHSNIKRSLIEFSFQKRELSISELIIENGRHNYTEDYINLTKDFYLKM</sequence>
<evidence type="ECO:0000256" key="3">
    <source>
        <dbReference type="ARBA" id="ARBA00022679"/>
    </source>
</evidence>
<evidence type="ECO:0000256" key="4">
    <source>
        <dbReference type="ARBA" id="ARBA00022691"/>
    </source>
</evidence>
<keyword evidence="1 6" id="KW-0963">Cytoplasm</keyword>
<keyword evidence="4 6" id="KW-0949">S-adenosyl-L-methionine</keyword>
<dbReference type="PROSITE" id="PS00092">
    <property type="entry name" value="N6_MTASE"/>
    <property type="match status" value="1"/>
</dbReference>
<dbReference type="InterPro" id="IPR020596">
    <property type="entry name" value="rRNA_Ade_Mease_Trfase_CS"/>
</dbReference>
<evidence type="ECO:0000256" key="1">
    <source>
        <dbReference type="ARBA" id="ARBA00022490"/>
    </source>
</evidence>
<evidence type="ECO:0000256" key="2">
    <source>
        <dbReference type="ARBA" id="ARBA00022603"/>
    </source>
</evidence>
<dbReference type="GO" id="GO:0008033">
    <property type="term" value="P:tRNA processing"/>
    <property type="evidence" value="ECO:0007669"/>
    <property type="project" value="UniProtKB-UniRule"/>
</dbReference>
<dbReference type="InterPro" id="IPR050210">
    <property type="entry name" value="tRNA_Adenine-N(6)_MTase"/>
</dbReference>
<dbReference type="Gene3D" id="3.40.50.150">
    <property type="entry name" value="Vaccinia Virus protein VP39"/>
    <property type="match status" value="1"/>
</dbReference>
<dbReference type="CDD" id="cd02440">
    <property type="entry name" value="AdoMet_MTases"/>
    <property type="match status" value="1"/>
</dbReference>
<evidence type="ECO:0000256" key="5">
    <source>
        <dbReference type="ARBA" id="ARBA00022694"/>
    </source>
</evidence>
<dbReference type="InterPro" id="IPR029063">
    <property type="entry name" value="SAM-dependent_MTases_sf"/>
</dbReference>
<dbReference type="PROSITE" id="PS01131">
    <property type="entry name" value="RRNA_A_DIMETH"/>
    <property type="match status" value="1"/>
</dbReference>
<comment type="caution">
    <text evidence="8">The sequence shown here is derived from an EMBL/GenBank/DDBJ whole genome shotgun (WGS) entry which is preliminary data.</text>
</comment>
<comment type="similarity">
    <text evidence="6">Belongs to the methyltransferase superfamily. tRNA (adenine-N(6)-)-methyltransferase family.</text>
</comment>
<dbReference type="GO" id="GO:0003676">
    <property type="term" value="F:nucleic acid binding"/>
    <property type="evidence" value="ECO:0007669"/>
    <property type="project" value="InterPro"/>
</dbReference>
<proteinExistence type="inferred from homology"/>
<organism evidence="8 9">
    <name type="scientific">Winogradskyella wandonensis</name>
    <dbReference type="NCBI Taxonomy" id="1442586"/>
    <lineage>
        <taxon>Bacteria</taxon>
        <taxon>Pseudomonadati</taxon>
        <taxon>Bacteroidota</taxon>
        <taxon>Flavobacteriia</taxon>
        <taxon>Flavobacteriales</taxon>
        <taxon>Flavobacteriaceae</taxon>
        <taxon>Winogradskyella</taxon>
    </lineage>
</organism>
<keyword evidence="3 6" id="KW-0808">Transferase</keyword>
<dbReference type="AlphaFoldDB" id="A0A4R1KK85"/>
<comment type="function">
    <text evidence="6">Specifically methylates the adenine in position 37 of tRNA(1)(Val) (anticodon cmo5UAC).</text>
</comment>
<evidence type="ECO:0000259" key="7">
    <source>
        <dbReference type="Pfam" id="PF05175"/>
    </source>
</evidence>
<dbReference type="InterPro" id="IPR002052">
    <property type="entry name" value="DNA_methylase_N6_adenine_CS"/>
</dbReference>
<feature type="domain" description="Methyltransferase small" evidence="7">
    <location>
        <begin position="41"/>
        <end position="120"/>
    </location>
</feature>
<keyword evidence="2 6" id="KW-0489">Methyltransferase</keyword>
<evidence type="ECO:0000256" key="6">
    <source>
        <dbReference type="HAMAP-Rule" id="MF_01872"/>
    </source>
</evidence>
<dbReference type="GO" id="GO:0016430">
    <property type="term" value="F:tRNA (adenine-N6)-methyltransferase activity"/>
    <property type="evidence" value="ECO:0007669"/>
    <property type="project" value="UniProtKB-UniRule"/>
</dbReference>
<dbReference type="GO" id="GO:0005737">
    <property type="term" value="C:cytoplasm"/>
    <property type="evidence" value="ECO:0007669"/>
    <property type="project" value="UniProtKB-SubCell"/>
</dbReference>
<dbReference type="Proteomes" id="UP000295714">
    <property type="component" value="Unassembled WGS sequence"/>
</dbReference>
<dbReference type="EMBL" id="SMGI01000004">
    <property type="protein sequence ID" value="TCK65152.1"/>
    <property type="molecule type" value="Genomic_DNA"/>
</dbReference>
<comment type="subcellular location">
    <subcellularLocation>
        <location evidence="6">Cytoplasm</location>
    </subcellularLocation>
</comment>
<dbReference type="RefSeq" id="WP_132705584.1">
    <property type="nucleotide sequence ID" value="NZ_SMGI01000004.1"/>
</dbReference>
<keyword evidence="9" id="KW-1185">Reference proteome</keyword>
<dbReference type="HAMAP" id="MF_01872">
    <property type="entry name" value="tRNA_methyltr_YfiC"/>
    <property type="match status" value="1"/>
</dbReference>
<dbReference type="EC" id="2.1.1.223" evidence="6"/>
<evidence type="ECO:0000313" key="9">
    <source>
        <dbReference type="Proteomes" id="UP000295714"/>
    </source>
</evidence>
<accession>A0A4R1KK85</accession>
<gene>
    <name evidence="8" type="ORF">DFQ05_2366</name>
</gene>
<dbReference type="Pfam" id="PF05175">
    <property type="entry name" value="MTS"/>
    <property type="match status" value="1"/>
</dbReference>
<evidence type="ECO:0000313" key="8">
    <source>
        <dbReference type="EMBL" id="TCK65152.1"/>
    </source>
</evidence>
<keyword evidence="5 6" id="KW-0819">tRNA processing</keyword>
<dbReference type="PANTHER" id="PTHR47739">
    <property type="entry name" value="TRNA1(VAL) (ADENINE(37)-N6)-METHYLTRANSFERASE"/>
    <property type="match status" value="1"/>
</dbReference>
<dbReference type="InterPro" id="IPR022882">
    <property type="entry name" value="tRNA_adenine-N6_MeTrfase"/>
</dbReference>
<name>A0A4R1KK85_9FLAO</name>
<reference evidence="8 9" key="1">
    <citation type="journal article" date="2015" name="Stand. Genomic Sci.">
        <title>Genomic Encyclopedia of Bacterial and Archaeal Type Strains, Phase III: the genomes of soil and plant-associated and newly described type strains.</title>
        <authorList>
            <person name="Whitman W.B."/>
            <person name="Woyke T."/>
            <person name="Klenk H.P."/>
            <person name="Zhou Y."/>
            <person name="Lilburn T.G."/>
            <person name="Beck B.J."/>
            <person name="De Vos P."/>
            <person name="Vandamme P."/>
            <person name="Eisen J.A."/>
            <person name="Garrity G."/>
            <person name="Hugenholtz P."/>
            <person name="Kyrpides N.C."/>
        </authorList>
    </citation>
    <scope>NUCLEOTIDE SEQUENCE [LARGE SCALE GENOMIC DNA]</scope>
    <source>
        <strain evidence="8 9">CECT 8445</strain>
    </source>
</reference>
<dbReference type="PANTHER" id="PTHR47739:SF1">
    <property type="entry name" value="TRNA1(VAL) (ADENINE(37)-N6)-METHYLTRANSFERASE"/>
    <property type="match status" value="1"/>
</dbReference>
<dbReference type="OrthoDB" id="5383291at2"/>
<comment type="catalytic activity">
    <reaction evidence="6">
        <text>adenosine(37) in tRNA1(Val) + S-adenosyl-L-methionine = N(6)-methyladenosine(37) in tRNA1(Val) + S-adenosyl-L-homocysteine + H(+)</text>
        <dbReference type="Rhea" id="RHEA:43160"/>
        <dbReference type="Rhea" id="RHEA-COMP:10369"/>
        <dbReference type="Rhea" id="RHEA-COMP:10370"/>
        <dbReference type="ChEBI" id="CHEBI:15378"/>
        <dbReference type="ChEBI" id="CHEBI:57856"/>
        <dbReference type="ChEBI" id="CHEBI:59789"/>
        <dbReference type="ChEBI" id="CHEBI:74411"/>
        <dbReference type="ChEBI" id="CHEBI:74449"/>
        <dbReference type="EC" id="2.1.1.223"/>
    </reaction>
</comment>
<dbReference type="SUPFAM" id="SSF53335">
    <property type="entry name" value="S-adenosyl-L-methionine-dependent methyltransferases"/>
    <property type="match status" value="1"/>
</dbReference>
<dbReference type="GO" id="GO:0000179">
    <property type="term" value="F:rRNA (adenine-N6,N6-)-dimethyltransferase activity"/>
    <property type="evidence" value="ECO:0007669"/>
    <property type="project" value="InterPro"/>
</dbReference>
<protein>
    <recommendedName>
        <fullName evidence="6">tRNA1(Val) (adenine(37)-N6)-methyltransferase</fullName>
        <ecNumber evidence="6">2.1.1.223</ecNumber>
    </recommendedName>
    <alternativeName>
        <fullName evidence="6">tRNA m6A37 methyltransferase</fullName>
    </alternativeName>
</protein>